<dbReference type="SUPFAM" id="SSF52402">
    <property type="entry name" value="Adenine nucleotide alpha hydrolases-like"/>
    <property type="match status" value="1"/>
</dbReference>
<accession>H8I601</accession>
<evidence type="ECO:0000256" key="1">
    <source>
        <dbReference type="ARBA" id="ARBA00008791"/>
    </source>
</evidence>
<sequence length="145" mass="15664">MPLPRYSTILVPTDGSEYAFYAAEHAVYLAKELGAKLYALNVINAPLAFHAGIHYAESKVEMESTGREAVQRIKSLCDENGVECECMIVEGQPKEAIVDVADKIGADCIVIGSIGMSALERVLIGSVSDSVLRHAKCPVLMVRKP</sequence>
<dbReference type="PANTHER" id="PTHR46268">
    <property type="entry name" value="STRESS RESPONSE PROTEIN NHAX"/>
    <property type="match status" value="1"/>
</dbReference>
<dbReference type="InterPro" id="IPR006015">
    <property type="entry name" value="Universal_stress_UspA"/>
</dbReference>
<proteinExistence type="inferred from homology"/>
<dbReference type="Proteomes" id="UP000005233">
    <property type="component" value="Chromosome"/>
</dbReference>
<dbReference type="InterPro" id="IPR014729">
    <property type="entry name" value="Rossmann-like_a/b/a_fold"/>
</dbReference>
<dbReference type="InterPro" id="IPR006016">
    <property type="entry name" value="UspA"/>
</dbReference>
<dbReference type="OrthoDB" id="105697at2157"/>
<protein>
    <submittedName>
        <fullName evidence="3">Universal stress protein UspA and related nucleotide-binding protein</fullName>
    </submittedName>
</protein>
<dbReference type="Pfam" id="PF00582">
    <property type="entry name" value="Usp"/>
    <property type="match status" value="1"/>
</dbReference>
<dbReference type="PANTHER" id="PTHR46268:SF6">
    <property type="entry name" value="UNIVERSAL STRESS PROTEIN UP12"/>
    <property type="match status" value="1"/>
</dbReference>
<dbReference type="EMBL" id="CP003243">
    <property type="protein sequence ID" value="AFD00235.1"/>
    <property type="molecule type" value="Genomic_DNA"/>
</dbReference>
<reference evidence="3 4" key="1">
    <citation type="journal article" date="2012" name="J. Bacteriol.">
        <title>Complete genome sequence of a thermophilic methanogen, Methanocella conradii HZ254, isolated from Chinese rice field soil.</title>
        <authorList>
            <person name="Lu Z."/>
            <person name="Lu Y."/>
        </authorList>
    </citation>
    <scope>NUCLEOTIDE SEQUENCE [LARGE SCALE GENOMIC DNA]</scope>
    <source>
        <strain evidence="4">DSM 24694 / JCM 17849 / CGMCC 1.5162 / HZ254</strain>
    </source>
</reference>
<keyword evidence="4" id="KW-1185">Reference proteome</keyword>
<dbReference type="PRINTS" id="PR01438">
    <property type="entry name" value="UNVRSLSTRESS"/>
</dbReference>
<evidence type="ECO:0000259" key="2">
    <source>
        <dbReference type="Pfam" id="PF00582"/>
    </source>
</evidence>
<dbReference type="CDD" id="cd00293">
    <property type="entry name" value="USP-like"/>
    <property type="match status" value="1"/>
</dbReference>
<dbReference type="GeneID" id="11971614"/>
<gene>
    <name evidence="3" type="primary">uspA-5</name>
    <name evidence="3" type="ordered locus">Mtc_1483</name>
</gene>
<comment type="similarity">
    <text evidence="1">Belongs to the universal stress protein A family.</text>
</comment>
<dbReference type="HOGENOM" id="CLU_049301_11_2_2"/>
<name>H8I601_METCZ</name>
<dbReference type="eggNOG" id="arCOG02053">
    <property type="taxonomic scope" value="Archaea"/>
</dbReference>
<dbReference type="AlphaFoldDB" id="H8I601"/>
<dbReference type="STRING" id="1041930.Mtc_1483"/>
<dbReference type="KEGG" id="mez:Mtc_1483"/>
<dbReference type="RefSeq" id="WP_014406066.1">
    <property type="nucleotide sequence ID" value="NC_017034.1"/>
</dbReference>
<evidence type="ECO:0000313" key="4">
    <source>
        <dbReference type="Proteomes" id="UP000005233"/>
    </source>
</evidence>
<evidence type="ECO:0000313" key="3">
    <source>
        <dbReference type="EMBL" id="AFD00235.1"/>
    </source>
</evidence>
<organism evidence="3 4">
    <name type="scientific">Methanocella conradii (strain DSM 24694 / JCM 17849 / CGMCC 1.5162 / HZ254)</name>
    <dbReference type="NCBI Taxonomy" id="1041930"/>
    <lineage>
        <taxon>Archaea</taxon>
        <taxon>Methanobacteriati</taxon>
        <taxon>Methanobacteriota</taxon>
        <taxon>Stenosarchaea group</taxon>
        <taxon>Methanomicrobia</taxon>
        <taxon>Methanocellales</taxon>
        <taxon>Methanocellaceae</taxon>
        <taxon>Methanocella</taxon>
    </lineage>
</organism>
<dbReference type="Gene3D" id="3.40.50.620">
    <property type="entry name" value="HUPs"/>
    <property type="match status" value="1"/>
</dbReference>
<feature type="domain" description="UspA" evidence="2">
    <location>
        <begin position="6"/>
        <end position="143"/>
    </location>
</feature>